<name>A0A410H3C3_9GAMM</name>
<dbReference type="KEGG" id="htr:EPV75_06920"/>
<proteinExistence type="predicted"/>
<dbReference type="PANTHER" id="PTHR21192">
    <property type="entry name" value="NUCLEAR PROTEIN E3-3"/>
    <property type="match status" value="1"/>
</dbReference>
<accession>A0A410H3C3</accession>
<dbReference type="Gene3D" id="3.40.1230.10">
    <property type="entry name" value="MTH938-like"/>
    <property type="match status" value="1"/>
</dbReference>
<dbReference type="CDD" id="cd05560">
    <property type="entry name" value="Xcc1710_like"/>
    <property type="match status" value="1"/>
</dbReference>
<dbReference type="EMBL" id="CP035033">
    <property type="protein sequence ID" value="QAB15411.1"/>
    <property type="molecule type" value="Genomic_DNA"/>
</dbReference>
<dbReference type="Pfam" id="PF04430">
    <property type="entry name" value="DUF498"/>
    <property type="match status" value="1"/>
</dbReference>
<evidence type="ECO:0008006" key="3">
    <source>
        <dbReference type="Google" id="ProtNLM"/>
    </source>
</evidence>
<dbReference type="PANTHER" id="PTHR21192:SF2">
    <property type="entry name" value="NADH DEHYDROGENASE [UBIQUINONE] 1 ALPHA SUBCOMPLEX ASSEMBLY FACTOR 3"/>
    <property type="match status" value="1"/>
</dbReference>
<organism evidence="1 2">
    <name type="scientific">Hydrogenovibrio thermophilus</name>
    <dbReference type="NCBI Taxonomy" id="265883"/>
    <lineage>
        <taxon>Bacteria</taxon>
        <taxon>Pseudomonadati</taxon>
        <taxon>Pseudomonadota</taxon>
        <taxon>Gammaproteobacteria</taxon>
        <taxon>Thiotrichales</taxon>
        <taxon>Piscirickettsiaceae</taxon>
        <taxon>Hydrogenovibrio</taxon>
    </lineage>
</organism>
<evidence type="ECO:0000313" key="1">
    <source>
        <dbReference type="EMBL" id="QAB15411.1"/>
    </source>
</evidence>
<dbReference type="Proteomes" id="UP000285478">
    <property type="component" value="Chromosome"/>
</dbReference>
<reference evidence="1 2" key="1">
    <citation type="journal article" date="2018" name="Environ. Microbiol.">
        <title>Genomes of ubiquitous marine and hypersaline Hydrogenovibrio, Thiomicrorhabdus and Thiomicrospira spp. encode a diversity of mechanisms to sustain chemolithoautotrophy in heterogeneous environments.</title>
        <authorList>
            <person name="Scott K.M."/>
            <person name="Williams J."/>
            <person name="Porter C.M.B."/>
            <person name="Russel S."/>
            <person name="Harmer T.L."/>
            <person name="Paul J.H."/>
            <person name="Antonen K.M."/>
            <person name="Bridges M.K."/>
            <person name="Camper G.J."/>
            <person name="Campla C.K."/>
            <person name="Casella L.G."/>
            <person name="Chase E."/>
            <person name="Conrad J.W."/>
            <person name="Cruz M.C."/>
            <person name="Dunlap D.S."/>
            <person name="Duran L."/>
            <person name="Fahsbender E.M."/>
            <person name="Goldsmith D.B."/>
            <person name="Keeley R.F."/>
            <person name="Kondoff M.R."/>
            <person name="Kussy B.I."/>
            <person name="Lane M.K."/>
            <person name="Lawler S."/>
            <person name="Leigh B.A."/>
            <person name="Lewis C."/>
            <person name="Lostal L.M."/>
            <person name="Marking D."/>
            <person name="Mancera P.A."/>
            <person name="McClenthan E.C."/>
            <person name="McIntyre E.A."/>
            <person name="Mine J.A."/>
            <person name="Modi S."/>
            <person name="Moore B.D."/>
            <person name="Morgan W.A."/>
            <person name="Nelson K.M."/>
            <person name="Nguyen K.N."/>
            <person name="Ogburn N."/>
            <person name="Parrino D.G."/>
            <person name="Pedapudi A.D."/>
            <person name="Pelham R.P."/>
            <person name="Preece A.M."/>
            <person name="Rampersad E.A."/>
            <person name="Richardson J.C."/>
            <person name="Rodgers C.M."/>
            <person name="Schaffer B.L."/>
            <person name="Sheridan N.E."/>
            <person name="Solone M.R."/>
            <person name="Staley Z.R."/>
            <person name="Tabuchi M."/>
            <person name="Waide R.J."/>
            <person name="Wanjugi P.W."/>
            <person name="Young S."/>
            <person name="Clum A."/>
            <person name="Daum C."/>
            <person name="Huntemann M."/>
            <person name="Ivanova N."/>
            <person name="Kyrpides N."/>
            <person name="Mikhailova N."/>
            <person name="Palaniappan K."/>
            <person name="Pillay M."/>
            <person name="Reddy T.B.K."/>
            <person name="Shapiro N."/>
            <person name="Stamatis D."/>
            <person name="Varghese N."/>
            <person name="Woyke T."/>
            <person name="Boden R."/>
            <person name="Freyermuth S.K."/>
            <person name="Kerfeld C.A."/>
        </authorList>
    </citation>
    <scope>NUCLEOTIDE SEQUENCE [LARGE SCALE GENOMIC DNA]</scope>
    <source>
        <strain evidence="1 2">JR-2</strain>
    </source>
</reference>
<sequence length="127" mass="14325">MKFTEHRDSNILSVKKYQPGLVKINETDVHGSCFLNQHELVTDWSCRTLDELNEDHLQEVFSLRPEVIILGTGERQTFPAPKLFAFCTQNGIGLEVMDNAAACRTYNVLTTEDREVALALIMEPAAD</sequence>
<protein>
    <recommendedName>
        <fullName evidence="3">Xcc1710-like domain-containing protein</fullName>
    </recommendedName>
</protein>
<dbReference type="InterPro" id="IPR007523">
    <property type="entry name" value="NDUFAF3/AAMDC"/>
</dbReference>
<gene>
    <name evidence="1" type="ORF">EPV75_06920</name>
</gene>
<dbReference type="InterPro" id="IPR036748">
    <property type="entry name" value="MTH938-like_sf"/>
</dbReference>
<evidence type="ECO:0000313" key="2">
    <source>
        <dbReference type="Proteomes" id="UP000285478"/>
    </source>
</evidence>
<dbReference type="AlphaFoldDB" id="A0A410H3C3"/>
<dbReference type="SUPFAM" id="SSF64076">
    <property type="entry name" value="MTH938-like"/>
    <property type="match status" value="1"/>
</dbReference>
<dbReference type="RefSeq" id="WP_128384908.1">
    <property type="nucleotide sequence ID" value="NZ_CP035033.1"/>
</dbReference>
<keyword evidence="2" id="KW-1185">Reference proteome</keyword>